<protein>
    <recommendedName>
        <fullName evidence="6">Replication factor A C-terminal domain-containing protein</fullName>
    </recommendedName>
</protein>
<dbReference type="GO" id="GO:0006412">
    <property type="term" value="P:translation"/>
    <property type="evidence" value="ECO:0007669"/>
    <property type="project" value="InterPro"/>
</dbReference>
<dbReference type="PANTHER" id="PTHR47165">
    <property type="entry name" value="OS03G0429900 PROTEIN"/>
    <property type="match status" value="1"/>
</dbReference>
<dbReference type="InterPro" id="IPR001892">
    <property type="entry name" value="Ribosomal_uS13"/>
</dbReference>
<dbReference type="GO" id="GO:0005840">
    <property type="term" value="C:ribosome"/>
    <property type="evidence" value="ECO:0007669"/>
    <property type="project" value="UniProtKB-KW"/>
</dbReference>
<dbReference type="Pfam" id="PF00416">
    <property type="entry name" value="Ribosomal_S13"/>
    <property type="match status" value="1"/>
</dbReference>
<dbReference type="InterPro" id="IPR027437">
    <property type="entry name" value="Rbsml_uS13_C"/>
</dbReference>
<dbReference type="PANTHER" id="PTHR47165:SF4">
    <property type="entry name" value="OS03G0429900 PROTEIN"/>
    <property type="match status" value="1"/>
</dbReference>
<dbReference type="GO" id="GO:1990904">
    <property type="term" value="C:ribonucleoprotein complex"/>
    <property type="evidence" value="ECO:0007669"/>
    <property type="project" value="UniProtKB-KW"/>
</dbReference>
<dbReference type="SUPFAM" id="SSF46946">
    <property type="entry name" value="S13-like H2TH domain"/>
    <property type="match status" value="1"/>
</dbReference>
<dbReference type="Gene3D" id="4.10.910.10">
    <property type="entry name" value="30s ribosomal protein s13, domain 2"/>
    <property type="match status" value="1"/>
</dbReference>
<evidence type="ECO:0000256" key="2">
    <source>
        <dbReference type="ARBA" id="ARBA00022980"/>
    </source>
</evidence>
<dbReference type="GO" id="GO:0003723">
    <property type="term" value="F:RNA binding"/>
    <property type="evidence" value="ECO:0007669"/>
    <property type="project" value="InterPro"/>
</dbReference>
<name>A0AAD1ZHC6_9LAMI</name>
<evidence type="ECO:0000256" key="1">
    <source>
        <dbReference type="ARBA" id="ARBA00008080"/>
    </source>
</evidence>
<evidence type="ECO:0000313" key="4">
    <source>
        <dbReference type="EMBL" id="CAI9769832.1"/>
    </source>
</evidence>
<dbReference type="InterPro" id="IPR012340">
    <property type="entry name" value="NA-bd_OB-fold"/>
</dbReference>
<dbReference type="EMBL" id="OU503045">
    <property type="protein sequence ID" value="CAI9769832.1"/>
    <property type="molecule type" value="Genomic_DNA"/>
</dbReference>
<evidence type="ECO:0000256" key="3">
    <source>
        <dbReference type="ARBA" id="ARBA00023274"/>
    </source>
</evidence>
<dbReference type="Gene3D" id="2.40.50.140">
    <property type="entry name" value="Nucleic acid-binding proteins"/>
    <property type="match status" value="2"/>
</dbReference>
<proteinExistence type="inferred from homology"/>
<reference evidence="4" key="1">
    <citation type="submission" date="2023-05" db="EMBL/GenBank/DDBJ databases">
        <authorList>
            <person name="Huff M."/>
        </authorList>
    </citation>
    <scope>NUCLEOTIDE SEQUENCE</scope>
</reference>
<sequence length="341" mass="38511">MDFQGNKVHATLYDGNINAFEDQLVLSKTYIVSNALVKDTKPEYKAANELGNYMDCNNDISILAVAIDMRPKQKECITLAEKIANKPVILANRLKVSSFNGLTLSTKINSTFFIDGGFNQVAEFRAWVEAHAEELNEITLEKPSLALTPTKLSPPMHKKFTQIHNIKGRLLGRKYFWIKAKSTILAKKQAFWYMSCSNCNKVSHAEFGETFPCVYCKYPSSKAMPRANTNVQLEDTSGILIASAIGSPAETLLKCDAETLMKSSNSGCDPNIDKFVEMDPEEHLFYVKRKFNALAIKRLKEIQCYTDVRHTQKLPVRGQRTKDNCRTLKGKKVAIPRKKKR</sequence>
<accession>A0AAD1ZHC6</accession>
<keyword evidence="2" id="KW-0689">Ribosomal protein</keyword>
<evidence type="ECO:0000313" key="5">
    <source>
        <dbReference type="Proteomes" id="UP000834106"/>
    </source>
</evidence>
<dbReference type="AlphaFoldDB" id="A0AAD1ZHC6"/>
<evidence type="ECO:0008006" key="6">
    <source>
        <dbReference type="Google" id="ProtNLM"/>
    </source>
</evidence>
<dbReference type="PROSITE" id="PS50159">
    <property type="entry name" value="RIBOSOMAL_S13_2"/>
    <property type="match status" value="1"/>
</dbReference>
<gene>
    <name evidence="4" type="ORF">FPE_LOCUS16458</name>
</gene>
<dbReference type="Proteomes" id="UP000834106">
    <property type="component" value="Chromosome 10"/>
</dbReference>
<keyword evidence="3" id="KW-0687">Ribonucleoprotein</keyword>
<dbReference type="SUPFAM" id="SSF50249">
    <property type="entry name" value="Nucleic acid-binding proteins"/>
    <property type="match status" value="1"/>
</dbReference>
<keyword evidence="5" id="KW-1185">Reference proteome</keyword>
<dbReference type="GO" id="GO:0003735">
    <property type="term" value="F:structural constituent of ribosome"/>
    <property type="evidence" value="ECO:0007669"/>
    <property type="project" value="InterPro"/>
</dbReference>
<organism evidence="4 5">
    <name type="scientific">Fraxinus pennsylvanica</name>
    <dbReference type="NCBI Taxonomy" id="56036"/>
    <lineage>
        <taxon>Eukaryota</taxon>
        <taxon>Viridiplantae</taxon>
        <taxon>Streptophyta</taxon>
        <taxon>Embryophyta</taxon>
        <taxon>Tracheophyta</taxon>
        <taxon>Spermatophyta</taxon>
        <taxon>Magnoliopsida</taxon>
        <taxon>eudicotyledons</taxon>
        <taxon>Gunneridae</taxon>
        <taxon>Pentapetalae</taxon>
        <taxon>asterids</taxon>
        <taxon>lamiids</taxon>
        <taxon>Lamiales</taxon>
        <taxon>Oleaceae</taxon>
        <taxon>Oleeae</taxon>
        <taxon>Fraxinus</taxon>
    </lineage>
</organism>
<dbReference type="InterPro" id="IPR010979">
    <property type="entry name" value="Ribosomal_uS13-like_H2TH"/>
</dbReference>
<comment type="similarity">
    <text evidence="1">Belongs to the universal ribosomal protein uS13 family.</text>
</comment>